<keyword evidence="1" id="KW-1133">Transmembrane helix</keyword>
<dbReference type="AlphaFoldDB" id="A0A7C3KQE4"/>
<proteinExistence type="predicted"/>
<comment type="caution">
    <text evidence="2">The sequence shown here is derived from an EMBL/GenBank/DDBJ whole genome shotgun (WGS) entry which is preliminary data.</text>
</comment>
<organism evidence="2">
    <name type="scientific">Dictyoglomus thermophilum</name>
    <dbReference type="NCBI Taxonomy" id="14"/>
    <lineage>
        <taxon>Bacteria</taxon>
        <taxon>Pseudomonadati</taxon>
        <taxon>Dictyoglomota</taxon>
        <taxon>Dictyoglomia</taxon>
        <taxon>Dictyoglomales</taxon>
        <taxon>Dictyoglomaceae</taxon>
        <taxon>Dictyoglomus</taxon>
    </lineage>
</organism>
<evidence type="ECO:0000256" key="1">
    <source>
        <dbReference type="SAM" id="Phobius"/>
    </source>
</evidence>
<accession>A0A7C3KQE4</accession>
<gene>
    <name evidence="2" type="ORF">ENU78_03105</name>
</gene>
<dbReference type="RefSeq" id="WP_012547006.1">
    <property type="nucleotide sequence ID" value="NZ_VTFL01000004.1"/>
</dbReference>
<reference evidence="2" key="1">
    <citation type="journal article" date="2020" name="mSystems">
        <title>Genome- and Community-Level Interaction Insights into Carbon Utilization and Element Cycling Functions of Hydrothermarchaeota in Hydrothermal Sediment.</title>
        <authorList>
            <person name="Zhou Z."/>
            <person name="Liu Y."/>
            <person name="Xu W."/>
            <person name="Pan J."/>
            <person name="Luo Z.H."/>
            <person name="Li M."/>
        </authorList>
    </citation>
    <scope>NUCLEOTIDE SEQUENCE [LARGE SCALE GENOMIC DNA]</scope>
    <source>
        <strain evidence="2">SpSt-70</strain>
    </source>
</reference>
<dbReference type="EMBL" id="DTDV01000007">
    <property type="protein sequence ID" value="HGK23431.1"/>
    <property type="molecule type" value="Genomic_DNA"/>
</dbReference>
<feature type="transmembrane region" description="Helical" evidence="1">
    <location>
        <begin position="15"/>
        <end position="39"/>
    </location>
</feature>
<sequence length="41" mass="4863">MAKTRSKKEKKERTIRIVATIVAVFFLLSIFILWGMYFIGR</sequence>
<keyword evidence="1" id="KW-0812">Transmembrane</keyword>
<name>A0A7C3KQE4_DICTH</name>
<protein>
    <submittedName>
        <fullName evidence="2">Uncharacterized protein</fullName>
    </submittedName>
</protein>
<keyword evidence="1" id="KW-0472">Membrane</keyword>
<evidence type="ECO:0000313" key="2">
    <source>
        <dbReference type="EMBL" id="HGK23431.1"/>
    </source>
</evidence>